<protein>
    <recommendedName>
        <fullName evidence="3">DUF2851 domain-containing protein</fullName>
    </recommendedName>
</protein>
<keyword evidence="2" id="KW-1185">Reference proteome</keyword>
<reference evidence="1" key="1">
    <citation type="submission" date="2013-01" db="EMBL/GenBank/DDBJ databases">
        <title>Genome assembly of Mariniradius saccharolyticus AK6.</title>
        <authorList>
            <person name="Vaidya B."/>
            <person name="Khatri I."/>
            <person name="Tanuku N.R.S."/>
            <person name="Subramanian S."/>
            <person name="Pinnaka A."/>
        </authorList>
    </citation>
    <scope>NUCLEOTIDE SEQUENCE [LARGE SCALE GENOMIC DNA]</scope>
    <source>
        <strain evidence="1">AK6</strain>
    </source>
</reference>
<evidence type="ECO:0000313" key="1">
    <source>
        <dbReference type="EMBL" id="EMS31828.1"/>
    </source>
</evidence>
<gene>
    <name evidence="1" type="ORF">C943_01787</name>
</gene>
<dbReference type="Proteomes" id="UP000010953">
    <property type="component" value="Unassembled WGS sequence"/>
</dbReference>
<sequence>MILTKDNFGKPMEFREDFLQAVWKYQYFDKNSLLTTDGQSLEIKKIGYHNQYEGPDFLEAHVRIGKIDYHGHVEIHIHSSDWNAHDHSADTKYAPVILHVVWTHDKEINNQDGTAIPTLELRGRIFLDTMRNYERLTSSREEIICSPHIERVPEIVRFSMLEKALVERLEHKSQKLAGILTATNNDWEETTFRWLLYCFGFKTNADTMLQLATKLPFRQLLKLQQQPQAIRAILFGMAGLLPDQPEDEEGEALQKEFAYQHKKLKLSPPLHRNDWKFLGVRPPGFPTVRLAQLAELIGKQQGFFSTLLNGLDSFGQFQKSMDIQLPEYWRNHYQLGQPSPRIQSAKLGSSTLHLLAINLLVPLWYEYGKYTQQSEWKEKCFDFLQTLPAEQNHIIRKYTWIESHQQSAFESQALIGLFQDYCQPKRCLHCKIGQSLLKPEKK</sequence>
<dbReference type="STRING" id="1239962.C943_01787"/>
<dbReference type="AlphaFoldDB" id="M7XB52"/>
<dbReference type="InterPro" id="IPR021272">
    <property type="entry name" value="DUF2851"/>
</dbReference>
<dbReference type="Pfam" id="PF11013">
    <property type="entry name" value="DUF2851"/>
    <property type="match status" value="1"/>
</dbReference>
<proteinExistence type="predicted"/>
<accession>M7XB52</accession>
<comment type="caution">
    <text evidence="1">The sequence shown here is derived from an EMBL/GenBank/DDBJ whole genome shotgun (WGS) entry which is preliminary data.</text>
</comment>
<evidence type="ECO:0008006" key="3">
    <source>
        <dbReference type="Google" id="ProtNLM"/>
    </source>
</evidence>
<name>M7XB52_9BACT</name>
<dbReference type="InParanoid" id="M7XB52"/>
<dbReference type="EMBL" id="AMZY02000017">
    <property type="protein sequence ID" value="EMS31828.1"/>
    <property type="molecule type" value="Genomic_DNA"/>
</dbReference>
<evidence type="ECO:0000313" key="2">
    <source>
        <dbReference type="Proteomes" id="UP000010953"/>
    </source>
</evidence>
<dbReference type="eggNOG" id="ENOG502Z7XW">
    <property type="taxonomic scope" value="Bacteria"/>
</dbReference>
<organism evidence="1 2">
    <name type="scientific">Mariniradius saccharolyticus AK6</name>
    <dbReference type="NCBI Taxonomy" id="1239962"/>
    <lineage>
        <taxon>Bacteria</taxon>
        <taxon>Pseudomonadati</taxon>
        <taxon>Bacteroidota</taxon>
        <taxon>Cytophagia</taxon>
        <taxon>Cytophagales</taxon>
        <taxon>Cyclobacteriaceae</taxon>
        <taxon>Mariniradius</taxon>
    </lineage>
</organism>